<accession>A0AAV4N160</accession>
<keyword evidence="2" id="KW-1185">Reference proteome</keyword>
<comment type="caution">
    <text evidence="1">The sequence shown here is derived from an EMBL/GenBank/DDBJ whole genome shotgun (WGS) entry which is preliminary data.</text>
</comment>
<evidence type="ECO:0000313" key="1">
    <source>
        <dbReference type="EMBL" id="GIX78520.1"/>
    </source>
</evidence>
<protein>
    <submittedName>
        <fullName evidence="1">Uncharacterized protein</fullName>
    </submittedName>
</protein>
<gene>
    <name evidence="1" type="ORF">CEXT_182301</name>
</gene>
<name>A0AAV4N160_CAEEX</name>
<reference evidence="1 2" key="1">
    <citation type="submission" date="2021-06" db="EMBL/GenBank/DDBJ databases">
        <title>Caerostris extrusa draft genome.</title>
        <authorList>
            <person name="Kono N."/>
            <person name="Arakawa K."/>
        </authorList>
    </citation>
    <scope>NUCLEOTIDE SEQUENCE [LARGE SCALE GENOMIC DNA]</scope>
</reference>
<dbReference type="Proteomes" id="UP001054945">
    <property type="component" value="Unassembled WGS sequence"/>
</dbReference>
<dbReference type="AlphaFoldDB" id="A0AAV4N160"/>
<dbReference type="EMBL" id="BPLR01020419">
    <property type="protein sequence ID" value="GIX78520.1"/>
    <property type="molecule type" value="Genomic_DNA"/>
</dbReference>
<sequence length="82" mass="9921">MKVERRHLGKRTVLVDTVHKKANEDYQFSKGFEGTRKLFYDEESLVEKILRRSRFWFQRLLVLEDGCKKRFAINRPSSKIFL</sequence>
<organism evidence="1 2">
    <name type="scientific">Caerostris extrusa</name>
    <name type="common">Bark spider</name>
    <name type="synonym">Caerostris bankana</name>
    <dbReference type="NCBI Taxonomy" id="172846"/>
    <lineage>
        <taxon>Eukaryota</taxon>
        <taxon>Metazoa</taxon>
        <taxon>Ecdysozoa</taxon>
        <taxon>Arthropoda</taxon>
        <taxon>Chelicerata</taxon>
        <taxon>Arachnida</taxon>
        <taxon>Araneae</taxon>
        <taxon>Araneomorphae</taxon>
        <taxon>Entelegynae</taxon>
        <taxon>Araneoidea</taxon>
        <taxon>Araneidae</taxon>
        <taxon>Caerostris</taxon>
    </lineage>
</organism>
<evidence type="ECO:0000313" key="2">
    <source>
        <dbReference type="Proteomes" id="UP001054945"/>
    </source>
</evidence>
<proteinExistence type="predicted"/>